<dbReference type="SUPFAM" id="SSF51905">
    <property type="entry name" value="FAD/NAD(P)-binding domain"/>
    <property type="match status" value="1"/>
</dbReference>
<evidence type="ECO:0000256" key="2">
    <source>
        <dbReference type="PIRSR" id="PIRSR000137-2"/>
    </source>
</evidence>
<keyword evidence="7" id="KW-1185">Reference proteome</keyword>
<keyword evidence="3" id="KW-0285">Flavoprotein</keyword>
<sequence>MVDVGTIVVGALKAASGVVGISKLWFLPTFLAALAYYNYDIYDPENQPLNTNNIREEYDFIVVGGGSAGCVMANRLTEVPQWTTLLLEAGGQETELTDVPVLSLYLHKSKFDWKYRTQPSDTACQAMKDKRCCWTRGKVIGGSSVLNTMLYIRGNRRDYDYWAALGNEGWGYEDILPYFKKSQDQTNPYLARNTRYHGTGGYLTVMDAPWMTPLGVAFLQAGEEMGYPITDVNGENQTGFSFYQFTMRRGYRCSAAKAFLRPVRLRQNLHVSLWSHVTKILIDAETKRAYGVEFIKNGVKKTVLAKREVILSAGAIGSPQLLMVSGVGPAAHLSELNIPVIYDSPGVGENLMDHIAVGGIVFQVDYPVSLVMNRVVNLNAALRYAVSGDGPLTSSVGLETVGFITTKYGNISDDWPDMEFMLTSTTTSSDGGTASANAHGLTKEFYDDFLGDLSNKDVFGVFPMILRPKSRGRIKLKSSNALHYPLMYHNYLTHPEDMRVLREGVKASLAIGETLAMKRFGARFHRKTVPGCKHLPPFTDEYWECFIRQYTMTIYHMSGTCKMGPSSDPEAVVDPQLRLYGVQGLRVIDASIMPQITSGNINAPVIMIAEKGADMIKEYWLQRDAL</sequence>
<evidence type="ECO:0000256" key="1">
    <source>
        <dbReference type="ARBA" id="ARBA00010790"/>
    </source>
</evidence>
<dbReference type="InterPro" id="IPR012132">
    <property type="entry name" value="GMC_OxRdtase"/>
</dbReference>
<dbReference type="Pfam" id="PF05199">
    <property type="entry name" value="GMC_oxred_C"/>
    <property type="match status" value="1"/>
</dbReference>
<reference evidence="6 7" key="1">
    <citation type="journal article" date="2017" name="Gigascience">
        <title>Genome sequence of the small brown planthopper, Laodelphax striatellus.</title>
        <authorList>
            <person name="Zhu J."/>
            <person name="Jiang F."/>
            <person name="Wang X."/>
            <person name="Yang P."/>
            <person name="Bao Y."/>
            <person name="Zhao W."/>
            <person name="Wang W."/>
            <person name="Lu H."/>
            <person name="Wang Q."/>
            <person name="Cui N."/>
            <person name="Li J."/>
            <person name="Chen X."/>
            <person name="Luo L."/>
            <person name="Yu J."/>
            <person name="Kang L."/>
            <person name="Cui F."/>
        </authorList>
    </citation>
    <scope>NUCLEOTIDE SEQUENCE [LARGE SCALE GENOMIC DNA]</scope>
    <source>
        <strain evidence="6">Lst14</strain>
    </source>
</reference>
<dbReference type="PROSITE" id="PS00623">
    <property type="entry name" value="GMC_OXRED_1"/>
    <property type="match status" value="1"/>
</dbReference>
<dbReference type="FunCoup" id="A0A482WRF6">
    <property type="interactions" value="20"/>
</dbReference>
<dbReference type="EMBL" id="QKKF02026906">
    <property type="protein sequence ID" value="RZF36157.1"/>
    <property type="molecule type" value="Genomic_DNA"/>
</dbReference>
<dbReference type="InParanoid" id="A0A482WRF6"/>
<comment type="caution">
    <text evidence="6">The sequence shown here is derived from an EMBL/GenBank/DDBJ whole genome shotgun (WGS) entry which is preliminary data.</text>
</comment>
<evidence type="ECO:0000259" key="5">
    <source>
        <dbReference type="PROSITE" id="PS00624"/>
    </source>
</evidence>
<evidence type="ECO:0000313" key="6">
    <source>
        <dbReference type="EMBL" id="RZF36157.1"/>
    </source>
</evidence>
<dbReference type="OrthoDB" id="269227at2759"/>
<dbReference type="SUPFAM" id="SSF54373">
    <property type="entry name" value="FAD-linked reductases, C-terminal domain"/>
    <property type="match status" value="1"/>
</dbReference>
<dbReference type="PIRSF" id="PIRSF000137">
    <property type="entry name" value="Alcohol_oxidase"/>
    <property type="match status" value="1"/>
</dbReference>
<evidence type="ECO:0000259" key="4">
    <source>
        <dbReference type="PROSITE" id="PS00623"/>
    </source>
</evidence>
<dbReference type="AlphaFoldDB" id="A0A482WRF6"/>
<dbReference type="InterPro" id="IPR000172">
    <property type="entry name" value="GMC_OxRdtase_N"/>
</dbReference>
<dbReference type="GO" id="GO:0016614">
    <property type="term" value="F:oxidoreductase activity, acting on CH-OH group of donors"/>
    <property type="evidence" value="ECO:0007669"/>
    <property type="project" value="InterPro"/>
</dbReference>
<comment type="cofactor">
    <cofactor evidence="2">
        <name>FAD</name>
        <dbReference type="ChEBI" id="CHEBI:57692"/>
    </cofactor>
</comment>
<feature type="domain" description="Glucose-methanol-choline oxidoreductase N-terminal" evidence="5">
    <location>
        <begin position="314"/>
        <end position="328"/>
    </location>
</feature>
<dbReference type="SMR" id="A0A482WRF6"/>
<dbReference type="InterPro" id="IPR036188">
    <property type="entry name" value="FAD/NAD-bd_sf"/>
</dbReference>
<dbReference type="Pfam" id="PF00732">
    <property type="entry name" value="GMC_oxred_N"/>
    <property type="match status" value="1"/>
</dbReference>
<accession>A0A482WRF6</accession>
<evidence type="ECO:0000256" key="3">
    <source>
        <dbReference type="RuleBase" id="RU003968"/>
    </source>
</evidence>
<gene>
    <name evidence="6" type="ORF">LSTR_LSTR013381</name>
</gene>
<dbReference type="STRING" id="195883.A0A482WRF6"/>
<protein>
    <recommendedName>
        <fullName evidence="4 5">Glucose-methanol-choline oxidoreductase N-terminal domain-containing protein</fullName>
    </recommendedName>
</protein>
<dbReference type="PANTHER" id="PTHR11552">
    <property type="entry name" value="GLUCOSE-METHANOL-CHOLINE GMC OXIDOREDUCTASE"/>
    <property type="match status" value="1"/>
</dbReference>
<comment type="similarity">
    <text evidence="1 3">Belongs to the GMC oxidoreductase family.</text>
</comment>
<dbReference type="PROSITE" id="PS00624">
    <property type="entry name" value="GMC_OXRED_2"/>
    <property type="match status" value="1"/>
</dbReference>
<evidence type="ECO:0000313" key="7">
    <source>
        <dbReference type="Proteomes" id="UP000291343"/>
    </source>
</evidence>
<dbReference type="Gene3D" id="3.30.560.10">
    <property type="entry name" value="Glucose Oxidase, domain 3"/>
    <property type="match status" value="1"/>
</dbReference>
<name>A0A482WRF6_LAOST</name>
<dbReference type="GO" id="GO:0050660">
    <property type="term" value="F:flavin adenine dinucleotide binding"/>
    <property type="evidence" value="ECO:0007669"/>
    <property type="project" value="InterPro"/>
</dbReference>
<organism evidence="6 7">
    <name type="scientific">Laodelphax striatellus</name>
    <name type="common">Small brown planthopper</name>
    <name type="synonym">Delphax striatella</name>
    <dbReference type="NCBI Taxonomy" id="195883"/>
    <lineage>
        <taxon>Eukaryota</taxon>
        <taxon>Metazoa</taxon>
        <taxon>Ecdysozoa</taxon>
        <taxon>Arthropoda</taxon>
        <taxon>Hexapoda</taxon>
        <taxon>Insecta</taxon>
        <taxon>Pterygota</taxon>
        <taxon>Neoptera</taxon>
        <taxon>Paraneoptera</taxon>
        <taxon>Hemiptera</taxon>
        <taxon>Auchenorrhyncha</taxon>
        <taxon>Fulgoroidea</taxon>
        <taxon>Delphacidae</taxon>
        <taxon>Criomorphinae</taxon>
        <taxon>Laodelphax</taxon>
    </lineage>
</organism>
<dbReference type="InterPro" id="IPR007867">
    <property type="entry name" value="GMC_OxRtase_C"/>
</dbReference>
<dbReference type="Proteomes" id="UP000291343">
    <property type="component" value="Unassembled WGS sequence"/>
</dbReference>
<dbReference type="PANTHER" id="PTHR11552:SF154">
    <property type="entry name" value="FI04917P"/>
    <property type="match status" value="1"/>
</dbReference>
<feature type="domain" description="Glucose-methanol-choline oxidoreductase N-terminal" evidence="4">
    <location>
        <begin position="137"/>
        <end position="160"/>
    </location>
</feature>
<feature type="binding site" evidence="2">
    <location>
        <position position="277"/>
    </location>
    <ligand>
        <name>FAD</name>
        <dbReference type="ChEBI" id="CHEBI:57692"/>
    </ligand>
</feature>
<dbReference type="Gene3D" id="3.50.50.60">
    <property type="entry name" value="FAD/NAD(P)-binding domain"/>
    <property type="match status" value="1"/>
</dbReference>
<keyword evidence="2 3" id="KW-0274">FAD</keyword>
<proteinExistence type="inferred from homology"/>
<feature type="binding site" evidence="2">
    <location>
        <position position="139"/>
    </location>
    <ligand>
        <name>FAD</name>
        <dbReference type="ChEBI" id="CHEBI:57692"/>
    </ligand>
</feature>